<dbReference type="Pfam" id="PF04832">
    <property type="entry name" value="SOUL"/>
    <property type="match status" value="1"/>
</dbReference>
<dbReference type="SUPFAM" id="SSF55136">
    <property type="entry name" value="Probable bacterial effector-binding domain"/>
    <property type="match status" value="1"/>
</dbReference>
<gene>
    <name evidence="1" type="ORF">GJ654_17085</name>
</gene>
<dbReference type="Proteomes" id="UP000439113">
    <property type="component" value="Unassembled WGS sequence"/>
</dbReference>
<dbReference type="Gene3D" id="3.20.80.10">
    <property type="entry name" value="Regulatory factor, effector binding domain"/>
    <property type="match status" value="1"/>
</dbReference>
<organism evidence="1 2">
    <name type="scientific">Rhodoblastus acidophilus</name>
    <name type="common">Rhodopseudomonas acidophila</name>
    <dbReference type="NCBI Taxonomy" id="1074"/>
    <lineage>
        <taxon>Bacteria</taxon>
        <taxon>Pseudomonadati</taxon>
        <taxon>Pseudomonadota</taxon>
        <taxon>Alphaproteobacteria</taxon>
        <taxon>Hyphomicrobiales</taxon>
        <taxon>Rhodoblastaceae</taxon>
        <taxon>Rhodoblastus</taxon>
    </lineage>
</organism>
<dbReference type="OrthoDB" id="2156220at2"/>
<name>A0A6N8DQ31_RHOAC</name>
<evidence type="ECO:0000313" key="1">
    <source>
        <dbReference type="EMBL" id="MTV32702.1"/>
    </source>
</evidence>
<dbReference type="InterPro" id="IPR011256">
    <property type="entry name" value="Reg_factor_effector_dom_sf"/>
</dbReference>
<accession>A0A6N8DQ31</accession>
<protein>
    <submittedName>
        <fullName evidence="1">Uncharacterized protein</fullName>
    </submittedName>
</protein>
<sequence>MPKSWTMQTLPAPADPRVKLEPMPARRFLVVTFSGIARDDSIASKTDELRQSARA</sequence>
<dbReference type="InterPro" id="IPR006917">
    <property type="entry name" value="SOUL_heme-bd"/>
</dbReference>
<dbReference type="AlphaFoldDB" id="A0A6N8DQ31"/>
<comment type="caution">
    <text evidence="1">The sequence shown here is derived from an EMBL/GenBank/DDBJ whole genome shotgun (WGS) entry which is preliminary data.</text>
</comment>
<reference evidence="1 2" key="1">
    <citation type="submission" date="2019-11" db="EMBL/GenBank/DDBJ databases">
        <title>Whole-genome sequence of a Rhodoblastus acidophilus DSM 142.</title>
        <authorList>
            <person name="Kyndt J.A."/>
            <person name="Meyer T.E."/>
        </authorList>
    </citation>
    <scope>NUCLEOTIDE SEQUENCE [LARGE SCALE GENOMIC DNA]</scope>
    <source>
        <strain evidence="1 2">DSM 142</strain>
    </source>
</reference>
<proteinExistence type="predicted"/>
<evidence type="ECO:0000313" key="2">
    <source>
        <dbReference type="Proteomes" id="UP000439113"/>
    </source>
</evidence>
<dbReference type="EMBL" id="WNKS01000020">
    <property type="protein sequence ID" value="MTV32702.1"/>
    <property type="molecule type" value="Genomic_DNA"/>
</dbReference>